<proteinExistence type="predicted"/>
<dbReference type="EMBL" id="BMNG01000009">
    <property type="protein sequence ID" value="GGO47975.1"/>
    <property type="molecule type" value="Genomic_DNA"/>
</dbReference>
<keyword evidence="2" id="KW-1185">Reference proteome</keyword>
<accession>A0ABQ2M6Y4</accession>
<evidence type="ECO:0000313" key="2">
    <source>
        <dbReference type="Proteomes" id="UP000656881"/>
    </source>
</evidence>
<comment type="caution">
    <text evidence="1">The sequence shown here is derived from an EMBL/GenBank/DDBJ whole genome shotgun (WGS) entry which is preliminary data.</text>
</comment>
<name>A0ABQ2M6Y4_9ACTN</name>
<evidence type="ECO:0000313" key="1">
    <source>
        <dbReference type="EMBL" id="GGO47975.1"/>
    </source>
</evidence>
<protein>
    <submittedName>
        <fullName evidence="1">Uncharacterized protein</fullName>
    </submittedName>
</protein>
<dbReference type="Proteomes" id="UP000656881">
    <property type="component" value="Unassembled WGS sequence"/>
</dbReference>
<gene>
    <name evidence="1" type="ORF">GCM10012286_42510</name>
</gene>
<sequence>MLVEDARRLAALAMTVPEALVKTGGTQRGLPGLLVDVQHAALGAGGRGRVEVEDGGLDAVQVQDAGERETAEARADY</sequence>
<reference evidence="2" key="1">
    <citation type="journal article" date="2019" name="Int. J. Syst. Evol. Microbiol.">
        <title>The Global Catalogue of Microorganisms (GCM) 10K type strain sequencing project: providing services to taxonomists for standard genome sequencing and annotation.</title>
        <authorList>
            <consortium name="The Broad Institute Genomics Platform"/>
            <consortium name="The Broad Institute Genome Sequencing Center for Infectious Disease"/>
            <person name="Wu L."/>
            <person name="Ma J."/>
        </authorList>
    </citation>
    <scope>NUCLEOTIDE SEQUENCE [LARGE SCALE GENOMIC DNA]</scope>
    <source>
        <strain evidence="2">CGMCC 4.7349</strain>
    </source>
</reference>
<organism evidence="1 2">
    <name type="scientific">Streptomyces lasiicapitis</name>
    <dbReference type="NCBI Taxonomy" id="1923961"/>
    <lineage>
        <taxon>Bacteria</taxon>
        <taxon>Bacillati</taxon>
        <taxon>Actinomycetota</taxon>
        <taxon>Actinomycetes</taxon>
        <taxon>Kitasatosporales</taxon>
        <taxon>Streptomycetaceae</taxon>
        <taxon>Streptomyces</taxon>
    </lineage>
</organism>